<dbReference type="Gene3D" id="2.130.10.10">
    <property type="entry name" value="YVTN repeat-like/Quinoprotein amine dehydrogenase"/>
    <property type="match status" value="1"/>
</dbReference>
<evidence type="ECO:0000256" key="2">
    <source>
        <dbReference type="SAM" id="SignalP"/>
    </source>
</evidence>
<feature type="chain" id="PRO_5039489023" description="PQQ-binding-like beta-propeller repeat protein" evidence="2">
    <location>
        <begin position="19"/>
        <end position="425"/>
    </location>
</feature>
<keyword evidence="4" id="KW-1185">Reference proteome</keyword>
<dbReference type="SUPFAM" id="SSF50969">
    <property type="entry name" value="YVTN repeat-like/Quinoprotein amine dehydrogenase"/>
    <property type="match status" value="1"/>
</dbReference>
<feature type="signal peptide" evidence="2">
    <location>
        <begin position="1"/>
        <end position="18"/>
    </location>
</feature>
<evidence type="ECO:0008006" key="5">
    <source>
        <dbReference type="Google" id="ProtNLM"/>
    </source>
</evidence>
<gene>
    <name evidence="3" type="ORF">FK268_20745</name>
</gene>
<reference evidence="3 4" key="1">
    <citation type="submission" date="2019-06" db="EMBL/GenBank/DDBJ databases">
        <authorList>
            <person name="Teng J.L.L."/>
            <person name="Lee H.H."/>
            <person name="Lau S.K.P."/>
            <person name="Woo P.C.Y."/>
        </authorList>
    </citation>
    <scope>NUCLEOTIDE SEQUENCE [LARGE SCALE GENOMIC DNA]</scope>
    <source>
        <strain evidence="3 4">HKU70</strain>
    </source>
</reference>
<keyword evidence="2" id="KW-0732">Signal</keyword>
<evidence type="ECO:0000256" key="1">
    <source>
        <dbReference type="SAM" id="MobiDB-lite"/>
    </source>
</evidence>
<feature type="region of interest" description="Disordered" evidence="1">
    <location>
        <begin position="404"/>
        <end position="425"/>
    </location>
</feature>
<feature type="region of interest" description="Disordered" evidence="1">
    <location>
        <begin position="30"/>
        <end position="54"/>
    </location>
</feature>
<dbReference type="OrthoDB" id="3250815at2"/>
<sequence>MTLAAMSLRFRLTLPLLAAALLAAGCGSSQSDSSPSSTASGASDADAPGGATEQRRAAPRLAITYEGGVQIVDATTLQKVADIPGEGYLRVNPAGDGRHVFLSEGTGFRLLDLGAWSVPHGDHQHFYTAAPRRTDIRIEAPEPGHVVRHDGRTVLFSDGTGTVTSIPSDTVGDPTAPRATYTAPKPHHGVAVERADGSMLITVGDEKARTGIAILGKERQEIARNEQCPGVHGEGAAEGGAVIFGCEDGVLVVRGDEIVKTAAPTPGYARTGNVAATEAHAVVLGDYKVDKAAKPERPTRVSLIDTRTGAVKLVDLPSSYSFRSLARGQFGEALVLGTDGVLRVLDPETGAVVREAKATAPWTEDANWQEPRPAVFTLGSTAFVTEPTTKSIVAIDIPSGKELRRGTLEHTPDEVSGVTGVSATH</sequence>
<accession>A0A5C5RGU6</accession>
<dbReference type="AlphaFoldDB" id="A0A5C5RGU6"/>
<evidence type="ECO:0000313" key="3">
    <source>
        <dbReference type="EMBL" id="TWS22206.1"/>
    </source>
</evidence>
<dbReference type="EMBL" id="VIGV01000011">
    <property type="protein sequence ID" value="TWS22206.1"/>
    <property type="molecule type" value="Genomic_DNA"/>
</dbReference>
<dbReference type="InterPro" id="IPR015943">
    <property type="entry name" value="WD40/YVTN_repeat-like_dom_sf"/>
</dbReference>
<proteinExistence type="predicted"/>
<evidence type="ECO:0000313" key="4">
    <source>
        <dbReference type="Proteomes" id="UP000319792"/>
    </source>
</evidence>
<organism evidence="3 4">
    <name type="scientific">Tsukamurella sputi</name>
    <dbReference type="NCBI Taxonomy" id="2591848"/>
    <lineage>
        <taxon>Bacteria</taxon>
        <taxon>Bacillati</taxon>
        <taxon>Actinomycetota</taxon>
        <taxon>Actinomycetes</taxon>
        <taxon>Mycobacteriales</taxon>
        <taxon>Tsukamurellaceae</taxon>
        <taxon>Tsukamurella</taxon>
    </lineage>
</organism>
<dbReference type="Proteomes" id="UP000319792">
    <property type="component" value="Unassembled WGS sequence"/>
</dbReference>
<comment type="caution">
    <text evidence="3">The sequence shown here is derived from an EMBL/GenBank/DDBJ whole genome shotgun (WGS) entry which is preliminary data.</text>
</comment>
<feature type="compositionally biased region" description="Basic and acidic residues" evidence="1">
    <location>
        <begin position="404"/>
        <end position="413"/>
    </location>
</feature>
<reference evidence="3 4" key="2">
    <citation type="submission" date="2019-08" db="EMBL/GenBank/DDBJ databases">
        <title>Tsukamurella conjunctivitidis sp. nov., Tsukamurella assacharolytica sp. nov. and Tsukamurella sputae sp. nov. isolated from patients with conjunctivitis, bacteraemia (lymphoma) and respiratory infection (sputum) in Hong Kong.</title>
        <authorList>
            <person name="Fok K.M.N."/>
            <person name="Fong J.Y.H."/>
        </authorList>
    </citation>
    <scope>NUCLEOTIDE SEQUENCE [LARGE SCALE GENOMIC DNA]</scope>
    <source>
        <strain evidence="3 4">HKU70</strain>
    </source>
</reference>
<dbReference type="InterPro" id="IPR011044">
    <property type="entry name" value="Quino_amine_DH_bsu"/>
</dbReference>
<feature type="compositionally biased region" description="Low complexity" evidence="1">
    <location>
        <begin position="30"/>
        <end position="51"/>
    </location>
</feature>
<name>A0A5C5RGU6_9ACTN</name>
<protein>
    <recommendedName>
        <fullName evidence="5">PQQ-binding-like beta-propeller repeat protein</fullName>
    </recommendedName>
</protein>